<sequence length="483" mass="54511">METFTSRTNDERTAVYSNRSATRNSTRAMPFMLTCWYSMLLLIGMSQDGSTPISFVAHAFSSHQPILVRHSPLLSCEKDTVRKTSESELILFSSSSTKTTIHQDTEDNHHMESFPAGGIQVWDGVFSPEVCEELHELAIDHSERTTSEEEDDYCDDDENEDEEEDDSLDGSSIFIHTRNGVSRERSDRLTPLEQALDSFLTAYYDNTDDSNNGKDMVVEYWCRQEHLNLEAHADVDEVFFERYCNNNSKSGSSNSSKDGNSGFRYPTTGHILYLTKPTLGLGPTCVFPPDNASSNGMDDTNSLITEIISSVVTIPAVTGRVLRFPGNALHAVPKPADVWLINDTNDQEEEEDDDDDDDEGWDDEDEDDEERSVVLFNTWEQTDDNDDIENVGPIGVMHDPMFKVESDLDIVEMMMSSVDISAEDSGVEIDEEFVQSMVRYAKEQKAKQLRDWCEKYSEGNDSDNSNQNEGDDVAYPSYNCQPR</sequence>
<keyword evidence="3" id="KW-1185">Reference proteome</keyword>
<feature type="region of interest" description="Disordered" evidence="1">
    <location>
        <begin position="345"/>
        <end position="371"/>
    </location>
</feature>
<name>A0A1E7EYM1_9STRA</name>
<protein>
    <submittedName>
        <fullName evidence="2">Uncharacterized protein</fullName>
    </submittedName>
</protein>
<dbReference type="Proteomes" id="UP000095751">
    <property type="component" value="Unassembled WGS sequence"/>
</dbReference>
<dbReference type="EMBL" id="KV784369">
    <property type="protein sequence ID" value="OEU11012.1"/>
    <property type="molecule type" value="Genomic_DNA"/>
</dbReference>
<dbReference type="KEGG" id="fcy:FRACYDRAFT_246114"/>
<proteinExistence type="predicted"/>
<gene>
    <name evidence="2" type="ORF">FRACYDRAFT_246114</name>
</gene>
<dbReference type="InParanoid" id="A0A1E7EYM1"/>
<feature type="compositionally biased region" description="Acidic residues" evidence="1">
    <location>
        <begin position="148"/>
        <end position="168"/>
    </location>
</feature>
<dbReference type="OrthoDB" id="48451at2759"/>
<feature type="region of interest" description="Disordered" evidence="1">
    <location>
        <begin position="138"/>
        <end position="176"/>
    </location>
</feature>
<evidence type="ECO:0000256" key="1">
    <source>
        <dbReference type="SAM" id="MobiDB-lite"/>
    </source>
</evidence>
<feature type="compositionally biased region" description="Acidic residues" evidence="1">
    <location>
        <begin position="345"/>
        <end position="370"/>
    </location>
</feature>
<reference evidence="2 3" key="1">
    <citation type="submission" date="2016-09" db="EMBL/GenBank/DDBJ databases">
        <title>Extensive genetic diversity and differential bi-allelic expression allows diatom success in the polar Southern Ocean.</title>
        <authorList>
            <consortium name="DOE Joint Genome Institute"/>
            <person name="Mock T."/>
            <person name="Otillar R.P."/>
            <person name="Strauss J."/>
            <person name="Dupont C."/>
            <person name="Frickenhaus S."/>
            <person name="Maumus F."/>
            <person name="Mcmullan M."/>
            <person name="Sanges R."/>
            <person name="Schmutz J."/>
            <person name="Toseland A."/>
            <person name="Valas R."/>
            <person name="Veluchamy A."/>
            <person name="Ward B.J."/>
            <person name="Allen A."/>
            <person name="Barry K."/>
            <person name="Falciatore A."/>
            <person name="Ferrante M."/>
            <person name="Fortunato A.E."/>
            <person name="Gloeckner G."/>
            <person name="Gruber A."/>
            <person name="Hipkin R."/>
            <person name="Janech M."/>
            <person name="Kroth P."/>
            <person name="Leese F."/>
            <person name="Lindquist E."/>
            <person name="Lyon B.R."/>
            <person name="Martin J."/>
            <person name="Mayer C."/>
            <person name="Parker M."/>
            <person name="Quesneville H."/>
            <person name="Raymond J."/>
            <person name="Uhlig C."/>
            <person name="Valentin K.U."/>
            <person name="Worden A.Z."/>
            <person name="Armbrust E.V."/>
            <person name="Bowler C."/>
            <person name="Green B."/>
            <person name="Moulton V."/>
            <person name="Van Oosterhout C."/>
            <person name="Grigoriev I."/>
        </authorList>
    </citation>
    <scope>NUCLEOTIDE SEQUENCE [LARGE SCALE GENOMIC DNA]</scope>
    <source>
        <strain evidence="2 3">CCMP1102</strain>
    </source>
</reference>
<accession>A0A1E7EYM1</accession>
<dbReference type="Gene3D" id="2.60.120.620">
    <property type="entry name" value="q2cbj1_9rhob like domain"/>
    <property type="match status" value="1"/>
</dbReference>
<feature type="region of interest" description="Disordered" evidence="1">
    <location>
        <begin position="456"/>
        <end position="483"/>
    </location>
</feature>
<evidence type="ECO:0000313" key="3">
    <source>
        <dbReference type="Proteomes" id="UP000095751"/>
    </source>
</evidence>
<feature type="compositionally biased region" description="Basic and acidic residues" evidence="1">
    <location>
        <begin position="138"/>
        <end position="147"/>
    </location>
</feature>
<organism evidence="2 3">
    <name type="scientific">Fragilariopsis cylindrus CCMP1102</name>
    <dbReference type="NCBI Taxonomy" id="635003"/>
    <lineage>
        <taxon>Eukaryota</taxon>
        <taxon>Sar</taxon>
        <taxon>Stramenopiles</taxon>
        <taxon>Ochrophyta</taxon>
        <taxon>Bacillariophyta</taxon>
        <taxon>Bacillariophyceae</taxon>
        <taxon>Bacillariophycidae</taxon>
        <taxon>Bacillariales</taxon>
        <taxon>Bacillariaceae</taxon>
        <taxon>Fragilariopsis</taxon>
    </lineage>
</organism>
<evidence type="ECO:0000313" key="2">
    <source>
        <dbReference type="EMBL" id="OEU11012.1"/>
    </source>
</evidence>
<dbReference type="AlphaFoldDB" id="A0A1E7EYM1"/>